<gene>
    <name evidence="1" type="ORF">TICRE_14860</name>
</gene>
<dbReference type="Proteomes" id="UP000186112">
    <property type="component" value="Unassembled WGS sequence"/>
</dbReference>
<evidence type="ECO:0000313" key="2">
    <source>
        <dbReference type="Proteomes" id="UP000186112"/>
    </source>
</evidence>
<dbReference type="OrthoDB" id="1707406at2"/>
<dbReference type="EMBL" id="LTDM01000023">
    <property type="protein sequence ID" value="OLS02530.1"/>
    <property type="molecule type" value="Genomic_DNA"/>
</dbReference>
<comment type="caution">
    <text evidence="1">The sequence shown here is derived from an EMBL/GenBank/DDBJ whole genome shotgun (WGS) entry which is preliminary data.</text>
</comment>
<evidence type="ECO:0000313" key="1">
    <source>
        <dbReference type="EMBL" id="OLS02530.1"/>
    </source>
</evidence>
<protein>
    <submittedName>
        <fullName evidence="1">Uncharacterized protein</fullName>
    </submittedName>
</protein>
<keyword evidence="2" id="KW-1185">Reference proteome</keyword>
<dbReference type="AlphaFoldDB" id="A0A1U7M5J9"/>
<reference evidence="1 2" key="1">
    <citation type="submission" date="2016-02" db="EMBL/GenBank/DDBJ databases">
        <title>Genome sequence of Tissierella creatinophila DSM 6911.</title>
        <authorList>
            <person name="Poehlein A."/>
            <person name="Daniel R."/>
        </authorList>
    </citation>
    <scope>NUCLEOTIDE SEQUENCE [LARGE SCALE GENOMIC DNA]</scope>
    <source>
        <strain evidence="1 2">DSM 6911</strain>
    </source>
</reference>
<organism evidence="1 2">
    <name type="scientific">Tissierella creatinophila DSM 6911</name>
    <dbReference type="NCBI Taxonomy" id="1123403"/>
    <lineage>
        <taxon>Bacteria</taxon>
        <taxon>Bacillati</taxon>
        <taxon>Bacillota</taxon>
        <taxon>Tissierellia</taxon>
        <taxon>Tissierellales</taxon>
        <taxon>Tissierellaceae</taxon>
        <taxon>Tissierella</taxon>
    </lineage>
</organism>
<accession>A0A1U7M5J9</accession>
<dbReference type="RefSeq" id="WP_075726665.1">
    <property type="nucleotide sequence ID" value="NZ_LTDM01000023.1"/>
</dbReference>
<name>A0A1U7M5J9_TISCR</name>
<sequence length="205" mass="23457">MNEKTLLVLLLLLNKNKNSKLQTSTEFVKDYVKSLEVNPTYTLEKIHIAENISPYIPEEFSPSFEKAIMISKGIVKVEELKEFANMQNIKSNKTIHFDNNTERLRKIVSVVQDETSKDNIKNMGIIMDLVLNIDKYKKMYSVLNNFMKNVDSTNGIEDILKIVSPLLGDNSSDNKQDKSVEKMLDIVKLLNSQKTNPNQDKTNEG</sequence>
<proteinExistence type="predicted"/>